<reference evidence="1" key="1">
    <citation type="submission" date="2020-11" db="EMBL/GenBank/DDBJ databases">
        <authorList>
            <person name="Tran Van P."/>
        </authorList>
    </citation>
    <scope>NUCLEOTIDE SEQUENCE</scope>
</reference>
<name>A0A7R8ZTK2_9CRUS</name>
<accession>A0A7R8ZTK2</accession>
<gene>
    <name evidence="1" type="ORF">CTOB1V02_LOCUS11772</name>
</gene>
<proteinExistence type="predicted"/>
<protein>
    <submittedName>
        <fullName evidence="1">Uncharacterized protein</fullName>
    </submittedName>
</protein>
<organism evidence="1">
    <name type="scientific">Cyprideis torosa</name>
    <dbReference type="NCBI Taxonomy" id="163714"/>
    <lineage>
        <taxon>Eukaryota</taxon>
        <taxon>Metazoa</taxon>
        <taxon>Ecdysozoa</taxon>
        <taxon>Arthropoda</taxon>
        <taxon>Crustacea</taxon>
        <taxon>Oligostraca</taxon>
        <taxon>Ostracoda</taxon>
        <taxon>Podocopa</taxon>
        <taxon>Podocopida</taxon>
        <taxon>Cytherocopina</taxon>
        <taxon>Cytheroidea</taxon>
        <taxon>Cytherideidae</taxon>
        <taxon>Cyprideis</taxon>
    </lineage>
</organism>
<dbReference type="AlphaFoldDB" id="A0A7R8ZTK2"/>
<sequence>MELILGVLLILGLLGKSLSVEYSRGIETCNDTRPFSWEDYFEVANGMNSALEFFAEDILNINLDGVLGVRMAEAALKHSIPQLETMRQEDPTNKKLRRALKRASVLHRKTQEIATNGVYQVQKTDPEYYRSEWTLLTNTGNELPRSLGGFHDESLWKVKILLCTSP</sequence>
<evidence type="ECO:0000313" key="1">
    <source>
        <dbReference type="EMBL" id="CAD7233954.1"/>
    </source>
</evidence>
<dbReference type="EMBL" id="OB667360">
    <property type="protein sequence ID" value="CAD7233954.1"/>
    <property type="molecule type" value="Genomic_DNA"/>
</dbReference>
<dbReference type="OrthoDB" id="5949187at2759"/>